<dbReference type="AlphaFoldDB" id="A0A087E646"/>
<name>A0A087E646_9BIFI</name>
<reference evidence="2 3" key="1">
    <citation type="submission" date="2014-03" db="EMBL/GenBank/DDBJ databases">
        <title>Genomics of Bifidobacteria.</title>
        <authorList>
            <person name="Ventura M."/>
            <person name="Milani C."/>
            <person name="Lugli G.A."/>
        </authorList>
    </citation>
    <scope>NUCLEOTIDE SEQUENCE [LARGE SCALE GENOMIC DNA]</scope>
    <source>
        <strain evidence="2 3">LMG 21395</strain>
    </source>
</reference>
<evidence type="ECO:0000256" key="1">
    <source>
        <dbReference type="SAM" id="MobiDB-lite"/>
    </source>
</evidence>
<sequence length="92" mass="10811">MNKNRIRHRCDKKNVEIPTRPESRQREFTGESANRTRSPTTARACQPHGTDTHRTTDIRRHTRHRSGILWMIHRTWAKLPGDHPGHADSQEK</sequence>
<accession>A0A087E646</accession>
<dbReference type="Proteomes" id="UP000029003">
    <property type="component" value="Unassembled WGS sequence"/>
</dbReference>
<feature type="compositionally biased region" description="Polar residues" evidence="1">
    <location>
        <begin position="31"/>
        <end position="43"/>
    </location>
</feature>
<comment type="caution">
    <text evidence="2">The sequence shown here is derived from an EMBL/GenBank/DDBJ whole genome shotgun (WGS) entry which is preliminary data.</text>
</comment>
<evidence type="ECO:0000313" key="2">
    <source>
        <dbReference type="EMBL" id="KFJ03247.1"/>
    </source>
</evidence>
<feature type="compositionally biased region" description="Basic and acidic residues" evidence="1">
    <location>
        <begin position="18"/>
        <end position="29"/>
    </location>
</feature>
<feature type="compositionally biased region" description="Basic and acidic residues" evidence="1">
    <location>
        <begin position="50"/>
        <end position="59"/>
    </location>
</feature>
<proteinExistence type="predicted"/>
<evidence type="ECO:0000313" key="3">
    <source>
        <dbReference type="Proteomes" id="UP000029003"/>
    </source>
</evidence>
<dbReference type="EMBL" id="JGZT01000005">
    <property type="protein sequence ID" value="KFJ03247.1"/>
    <property type="molecule type" value="Genomic_DNA"/>
</dbReference>
<feature type="region of interest" description="Disordered" evidence="1">
    <location>
        <begin position="18"/>
        <end position="62"/>
    </location>
</feature>
<protein>
    <submittedName>
        <fullName evidence="2">Uncharacterized protein</fullName>
    </submittedName>
</protein>
<gene>
    <name evidence="2" type="ORF">THER5_1959</name>
</gene>
<organism evidence="2 3">
    <name type="scientific">Bifidobacterium thermacidophilum subsp. thermacidophilum</name>
    <dbReference type="NCBI Taxonomy" id="79262"/>
    <lineage>
        <taxon>Bacteria</taxon>
        <taxon>Bacillati</taxon>
        <taxon>Actinomycetota</taxon>
        <taxon>Actinomycetes</taxon>
        <taxon>Bifidobacteriales</taxon>
        <taxon>Bifidobacteriaceae</taxon>
        <taxon>Bifidobacterium</taxon>
    </lineage>
</organism>